<name>A0A8H4AYB6_GIGMA</name>
<protein>
    <submittedName>
        <fullName evidence="4">Kinase-like protein</fullName>
    </submittedName>
</protein>
<proteinExistence type="predicted"/>
<gene>
    <name evidence="4" type="ORF">F8M41_003291</name>
</gene>
<keyword evidence="5" id="KW-1185">Reference proteome</keyword>
<evidence type="ECO:0000313" key="5">
    <source>
        <dbReference type="Proteomes" id="UP000439903"/>
    </source>
</evidence>
<organism evidence="4 5">
    <name type="scientific">Gigaspora margarita</name>
    <dbReference type="NCBI Taxonomy" id="4874"/>
    <lineage>
        <taxon>Eukaryota</taxon>
        <taxon>Fungi</taxon>
        <taxon>Fungi incertae sedis</taxon>
        <taxon>Mucoromycota</taxon>
        <taxon>Glomeromycotina</taxon>
        <taxon>Glomeromycetes</taxon>
        <taxon>Diversisporales</taxon>
        <taxon>Gigasporaceae</taxon>
        <taxon>Gigaspora</taxon>
    </lineage>
</organism>
<dbReference type="OrthoDB" id="4062651at2759"/>
<dbReference type="GO" id="GO:0005524">
    <property type="term" value="F:ATP binding"/>
    <property type="evidence" value="ECO:0007669"/>
    <property type="project" value="UniProtKB-KW"/>
</dbReference>
<keyword evidence="4" id="KW-0808">Transferase</keyword>
<evidence type="ECO:0000313" key="4">
    <source>
        <dbReference type="EMBL" id="KAF0543796.1"/>
    </source>
</evidence>
<dbReference type="Gene3D" id="1.10.510.10">
    <property type="entry name" value="Transferase(Phosphotransferase) domain 1"/>
    <property type="match status" value="1"/>
</dbReference>
<dbReference type="AlphaFoldDB" id="A0A8H4AYB6"/>
<sequence length="282" mass="32957">MKTDKTILDAVFNKYVQYYAFDSFTLHRCINKGGSAEILQCSWRNHPSIIILKCFESSNKEYDFIREVKILSKIGRHPNIIDFYGITKDDNEYHIILQYADNGNLRDYLGKNFTKLCWQNKLEIAKDIANGLSFIHDKDIIHRDLHSKNILIHNGQAKIADFGCSSDIKNNEYGDVNGLLPYIEPQYFINTKYYGKKSDIYSFGIILWEISSGKPPFQSLNNDIRAIIHHVLGKNREIPVKNTPEKYRELYTKCWDHEPKKRLETKLVLETLKSLYSQHITK</sequence>
<accession>A0A8H4AYB6</accession>
<keyword evidence="2" id="KW-0067">ATP-binding</keyword>
<evidence type="ECO:0000259" key="3">
    <source>
        <dbReference type="PROSITE" id="PS50011"/>
    </source>
</evidence>
<reference evidence="4 5" key="1">
    <citation type="journal article" date="2019" name="Environ. Microbiol.">
        <title>At the nexus of three kingdoms: the genome of the mycorrhizal fungus Gigaspora margarita provides insights into plant, endobacterial and fungal interactions.</title>
        <authorList>
            <person name="Venice F."/>
            <person name="Ghignone S."/>
            <person name="Salvioli di Fossalunga A."/>
            <person name="Amselem J."/>
            <person name="Novero M."/>
            <person name="Xianan X."/>
            <person name="Sedzielewska Toro K."/>
            <person name="Morin E."/>
            <person name="Lipzen A."/>
            <person name="Grigoriev I.V."/>
            <person name="Henrissat B."/>
            <person name="Martin F.M."/>
            <person name="Bonfante P."/>
        </authorList>
    </citation>
    <scope>NUCLEOTIDE SEQUENCE [LARGE SCALE GENOMIC DNA]</scope>
    <source>
        <strain evidence="4 5">BEG34</strain>
    </source>
</reference>
<dbReference type="PRINTS" id="PR00109">
    <property type="entry name" value="TYRKINASE"/>
</dbReference>
<dbReference type="GO" id="GO:0004672">
    <property type="term" value="F:protein kinase activity"/>
    <property type="evidence" value="ECO:0007669"/>
    <property type="project" value="InterPro"/>
</dbReference>
<keyword evidence="4" id="KW-0418">Kinase</keyword>
<dbReference type="InterPro" id="IPR001245">
    <property type="entry name" value="Ser-Thr/Tyr_kinase_cat_dom"/>
</dbReference>
<dbReference type="EMBL" id="WTPW01000130">
    <property type="protein sequence ID" value="KAF0543796.1"/>
    <property type="molecule type" value="Genomic_DNA"/>
</dbReference>
<evidence type="ECO:0000256" key="2">
    <source>
        <dbReference type="ARBA" id="ARBA00022840"/>
    </source>
</evidence>
<dbReference type="InterPro" id="IPR011009">
    <property type="entry name" value="Kinase-like_dom_sf"/>
</dbReference>
<dbReference type="SUPFAM" id="SSF56112">
    <property type="entry name" value="Protein kinase-like (PK-like)"/>
    <property type="match status" value="1"/>
</dbReference>
<evidence type="ECO:0000256" key="1">
    <source>
        <dbReference type="ARBA" id="ARBA00022741"/>
    </source>
</evidence>
<dbReference type="InterPro" id="IPR000719">
    <property type="entry name" value="Prot_kinase_dom"/>
</dbReference>
<comment type="caution">
    <text evidence="4">The sequence shown here is derived from an EMBL/GenBank/DDBJ whole genome shotgun (WGS) entry which is preliminary data.</text>
</comment>
<dbReference type="PANTHER" id="PTHR44329">
    <property type="entry name" value="SERINE/THREONINE-PROTEIN KINASE TNNI3K-RELATED"/>
    <property type="match status" value="1"/>
</dbReference>
<dbReference type="PROSITE" id="PS50011">
    <property type="entry name" value="PROTEIN_KINASE_DOM"/>
    <property type="match status" value="1"/>
</dbReference>
<dbReference type="PIRSF" id="PIRSF000654">
    <property type="entry name" value="Integrin-linked_kinase"/>
    <property type="match status" value="1"/>
</dbReference>
<dbReference type="PANTHER" id="PTHR44329:SF298">
    <property type="entry name" value="MIXED LINEAGE KINASE DOMAIN-LIKE PROTEIN"/>
    <property type="match status" value="1"/>
</dbReference>
<dbReference type="GO" id="GO:0097527">
    <property type="term" value="P:necroptotic signaling pathway"/>
    <property type="evidence" value="ECO:0007669"/>
    <property type="project" value="TreeGrafter"/>
</dbReference>
<feature type="domain" description="Protein kinase" evidence="3">
    <location>
        <begin position="24"/>
        <end position="276"/>
    </location>
</feature>
<dbReference type="Proteomes" id="UP000439903">
    <property type="component" value="Unassembled WGS sequence"/>
</dbReference>
<dbReference type="Pfam" id="PF07714">
    <property type="entry name" value="PK_Tyr_Ser-Thr"/>
    <property type="match status" value="1"/>
</dbReference>
<dbReference type="InterPro" id="IPR051681">
    <property type="entry name" value="Ser/Thr_Kinases-Pseudokinases"/>
</dbReference>
<keyword evidence="1" id="KW-0547">Nucleotide-binding</keyword>